<evidence type="ECO:0000313" key="3">
    <source>
        <dbReference type="Proteomes" id="UP001548832"/>
    </source>
</evidence>
<dbReference type="PIRSF" id="PIRSF001439">
    <property type="entry name" value="CryM"/>
    <property type="match status" value="1"/>
</dbReference>
<dbReference type="Gene3D" id="3.30.1780.10">
    <property type="entry name" value="ornithine cyclodeaminase, domain 1"/>
    <property type="match status" value="1"/>
</dbReference>
<organism evidence="2 3">
    <name type="scientific">Mesorhizobium shangrilense</name>
    <dbReference type="NCBI Taxonomy" id="460060"/>
    <lineage>
        <taxon>Bacteria</taxon>
        <taxon>Pseudomonadati</taxon>
        <taxon>Pseudomonadota</taxon>
        <taxon>Alphaproteobacteria</taxon>
        <taxon>Hyphomicrobiales</taxon>
        <taxon>Phyllobacteriaceae</taxon>
        <taxon>Mesorhizobium</taxon>
    </lineage>
</organism>
<dbReference type="Pfam" id="PF02423">
    <property type="entry name" value="OCD_Mu_crystall"/>
    <property type="match status" value="1"/>
</dbReference>
<comment type="similarity">
    <text evidence="1">Belongs to the ornithine cyclodeaminase/mu-crystallin family.</text>
</comment>
<accession>A0ABV2DCR4</accession>
<protein>
    <submittedName>
        <fullName evidence="2">Ornithine cyclodeaminase</fullName>
    </submittedName>
</protein>
<dbReference type="InterPro" id="IPR036291">
    <property type="entry name" value="NAD(P)-bd_dom_sf"/>
</dbReference>
<gene>
    <name evidence="2" type="ORF">ABVQ20_12765</name>
</gene>
<dbReference type="PANTHER" id="PTHR13812:SF19">
    <property type="entry name" value="KETIMINE REDUCTASE MU-CRYSTALLIN"/>
    <property type="match status" value="1"/>
</dbReference>
<dbReference type="InterPro" id="IPR023401">
    <property type="entry name" value="ODC_N"/>
</dbReference>
<dbReference type="SUPFAM" id="SSF51735">
    <property type="entry name" value="NAD(P)-binding Rossmann-fold domains"/>
    <property type="match status" value="1"/>
</dbReference>
<dbReference type="Proteomes" id="UP001548832">
    <property type="component" value="Unassembled WGS sequence"/>
</dbReference>
<evidence type="ECO:0000313" key="2">
    <source>
        <dbReference type="EMBL" id="MET2827847.1"/>
    </source>
</evidence>
<dbReference type="Gene3D" id="3.40.50.720">
    <property type="entry name" value="NAD(P)-binding Rossmann-like Domain"/>
    <property type="match status" value="1"/>
</dbReference>
<name>A0ABV2DCR4_9HYPH</name>
<dbReference type="RefSeq" id="WP_354459857.1">
    <property type="nucleotide sequence ID" value="NZ_JBEWSZ010000001.1"/>
</dbReference>
<comment type="caution">
    <text evidence="2">The sequence shown here is derived from an EMBL/GenBank/DDBJ whole genome shotgun (WGS) entry which is preliminary data.</text>
</comment>
<dbReference type="InterPro" id="IPR003462">
    <property type="entry name" value="ODC_Mu_crystall"/>
</dbReference>
<dbReference type="EMBL" id="JBEWSZ010000001">
    <property type="protein sequence ID" value="MET2827847.1"/>
    <property type="molecule type" value="Genomic_DNA"/>
</dbReference>
<evidence type="ECO:0000256" key="1">
    <source>
        <dbReference type="ARBA" id="ARBA00008903"/>
    </source>
</evidence>
<sequence length="326" mass="34898">MRLIDGDTVHRVLDYPGLVAALRRAHDAGMPDAREMFMEEPDGKNRGRGLIILPAWSAGGMLGVKLVTIFPGNPVAEPPLPANQGLYVAFDGETGAPVLIADGTALTLRKTAADSALGVDLLACHDAASLLMVGAGALAPHVIAAIVSVRPSIRDVWVWNRTAANAQSLARAIRIEGVSVRAVENLEATLPHADIVSSATMATEPLIRGNLLKAGCHVDLVGGWNAQMREADDDVIRRATIFADTRALCRDCGDFLQPVTRGLMRWEDIKADLFELCSGSREGRVSPDEITLFKNSGGGHLDLFVAEELMRRLQAESRANTPAMQA</sequence>
<reference evidence="2 3" key="1">
    <citation type="submission" date="2024-06" db="EMBL/GenBank/DDBJ databases">
        <authorList>
            <person name="Kim D.-U."/>
        </authorList>
    </citation>
    <scope>NUCLEOTIDE SEQUENCE [LARGE SCALE GENOMIC DNA]</scope>
    <source>
        <strain evidence="2 3">KACC15460</strain>
    </source>
</reference>
<proteinExistence type="inferred from homology"/>
<dbReference type="PANTHER" id="PTHR13812">
    <property type="entry name" value="KETIMINE REDUCTASE MU-CRYSTALLIN"/>
    <property type="match status" value="1"/>
</dbReference>
<keyword evidence="3" id="KW-1185">Reference proteome</keyword>